<evidence type="ECO:0000313" key="2">
    <source>
        <dbReference type="EMBL" id="MDG4516886.1"/>
    </source>
</evidence>
<dbReference type="Proteomes" id="UP001152877">
    <property type="component" value="Unassembled WGS sequence"/>
</dbReference>
<reference evidence="2" key="1">
    <citation type="submission" date="2022-07" db="EMBL/GenBank/DDBJ databases">
        <title>Whole Genome Sequencing of Streptococcus suis.</title>
        <authorList>
            <person name="Dai X."/>
            <person name="Huang J."/>
            <person name="Wang L."/>
        </authorList>
    </citation>
    <scope>NUCLEOTIDE SEQUENCE</scope>
    <source>
        <strain evidence="2">HDJ11</strain>
    </source>
</reference>
<comment type="caution">
    <text evidence="2">The sequence shown here is derived from an EMBL/GenBank/DDBJ whole genome shotgun (WGS) entry which is preliminary data.</text>
</comment>
<dbReference type="EMBL" id="JANFMI010000029">
    <property type="protein sequence ID" value="MDG4516886.1"/>
    <property type="molecule type" value="Genomic_DNA"/>
</dbReference>
<feature type="region of interest" description="Disordered" evidence="1">
    <location>
        <begin position="59"/>
        <end position="107"/>
    </location>
</feature>
<feature type="compositionally biased region" description="Basic and acidic residues" evidence="1">
    <location>
        <begin position="98"/>
        <end position="107"/>
    </location>
</feature>
<accession>A0A9X4RQP4</accession>
<proteinExistence type="predicted"/>
<dbReference type="AlphaFoldDB" id="A0A9X4RQP4"/>
<evidence type="ECO:0000256" key="1">
    <source>
        <dbReference type="SAM" id="MobiDB-lite"/>
    </source>
</evidence>
<protein>
    <submittedName>
        <fullName evidence="2">Uncharacterized protein</fullName>
    </submittedName>
</protein>
<organism evidence="2 3">
    <name type="scientific">Streptococcus suis</name>
    <dbReference type="NCBI Taxonomy" id="1307"/>
    <lineage>
        <taxon>Bacteria</taxon>
        <taxon>Bacillati</taxon>
        <taxon>Bacillota</taxon>
        <taxon>Bacilli</taxon>
        <taxon>Lactobacillales</taxon>
        <taxon>Streptococcaceae</taxon>
        <taxon>Streptococcus</taxon>
    </lineage>
</organism>
<name>A0A9X4RQP4_STRSU</name>
<sequence>MKIIKTIFKTYWNISMFIVRLVAPLFNYIERELFKTLGTMGPSGSVPVDKDLLNGAAAEQEEARRKMLDTKRQAQIAEERARQTRHHQDQMRAAQARADADRARRQY</sequence>
<gene>
    <name evidence="2" type="ORF">NOL11_07925</name>
</gene>
<dbReference type="RefSeq" id="WP_024376444.1">
    <property type="nucleotide sequence ID" value="NZ_CEDY01000043.1"/>
</dbReference>
<evidence type="ECO:0000313" key="3">
    <source>
        <dbReference type="Proteomes" id="UP001152877"/>
    </source>
</evidence>
<feature type="compositionally biased region" description="Basic and acidic residues" evidence="1">
    <location>
        <begin position="61"/>
        <end position="90"/>
    </location>
</feature>